<name>A0A229UG34_9BACL</name>
<gene>
    <name evidence="3" type="ORF">CF651_31410</name>
</gene>
<sequence length="377" mass="41826">MKNPFLALARFTLVSLAYGMESAFILYVIIAIRMRCCSLRCRMLVQQNKTASCAYLHILVNKGGLQQMNKFILGLSLGVLLSISGAAVFASETVQSLLVPVTFEKNGKPVATDPEYGVLNYNGHVYVPVRFVAQAFGAAIGYDAEQQRVIMKDRFSDDLDLFDPKYRGVMAGNLIVTKEGDHTKVAGQLQMTQPSIRTNSVEGRLTFYDEQGKLIGEAAFQGDAFGSEPVAFEAAGAGHFNQYASVKLDIRKVNLRPIIADPDPSEPELALNQIFQIDWNQVNQIEIVEPGGKTVTMESGHLFQEAIQHLQAVNIRKKVDPSVPVGYAYTIHLYAGDTRYTYLATGHLYNNQQINYGMFFLNDSTRALDQYVESVLK</sequence>
<proteinExistence type="predicted"/>
<dbReference type="EMBL" id="NMQW01000079">
    <property type="protein sequence ID" value="OXM82344.1"/>
    <property type="molecule type" value="Genomic_DNA"/>
</dbReference>
<keyword evidence="1" id="KW-1133">Transmembrane helix</keyword>
<evidence type="ECO:0000259" key="2">
    <source>
        <dbReference type="Pfam" id="PF07833"/>
    </source>
</evidence>
<organism evidence="3 4">
    <name type="scientific">Paenibacillus rigui</name>
    <dbReference type="NCBI Taxonomy" id="554312"/>
    <lineage>
        <taxon>Bacteria</taxon>
        <taxon>Bacillati</taxon>
        <taxon>Bacillota</taxon>
        <taxon>Bacilli</taxon>
        <taxon>Bacillales</taxon>
        <taxon>Paenibacillaceae</taxon>
        <taxon>Paenibacillus</taxon>
    </lineage>
</organism>
<feature type="transmembrane region" description="Helical" evidence="1">
    <location>
        <begin position="12"/>
        <end position="32"/>
    </location>
</feature>
<evidence type="ECO:0000256" key="1">
    <source>
        <dbReference type="SAM" id="Phobius"/>
    </source>
</evidence>
<dbReference type="InterPro" id="IPR036582">
    <property type="entry name" value="Mao_N_sf"/>
</dbReference>
<dbReference type="Proteomes" id="UP000215509">
    <property type="component" value="Unassembled WGS sequence"/>
</dbReference>
<evidence type="ECO:0000313" key="4">
    <source>
        <dbReference type="Proteomes" id="UP000215509"/>
    </source>
</evidence>
<comment type="caution">
    <text evidence="3">The sequence shown here is derived from an EMBL/GenBank/DDBJ whole genome shotgun (WGS) entry which is preliminary data.</text>
</comment>
<evidence type="ECO:0000313" key="3">
    <source>
        <dbReference type="EMBL" id="OXM82344.1"/>
    </source>
</evidence>
<reference evidence="3 4" key="1">
    <citation type="submission" date="2017-07" db="EMBL/GenBank/DDBJ databases">
        <title>Genome sequencing and assembly of Paenibacillus rigui.</title>
        <authorList>
            <person name="Mayilraj S."/>
        </authorList>
    </citation>
    <scope>NUCLEOTIDE SEQUENCE [LARGE SCALE GENOMIC DNA]</scope>
    <source>
        <strain evidence="3 4">JCM 16352</strain>
    </source>
</reference>
<feature type="domain" description="Copper amine oxidase-like N-terminal" evidence="2">
    <location>
        <begin position="118"/>
        <end position="150"/>
    </location>
</feature>
<keyword evidence="1" id="KW-0812">Transmembrane</keyword>
<protein>
    <recommendedName>
        <fullName evidence="2">Copper amine oxidase-like N-terminal domain-containing protein</fullName>
    </recommendedName>
</protein>
<dbReference type="SUPFAM" id="SSF55383">
    <property type="entry name" value="Copper amine oxidase, domain N"/>
    <property type="match status" value="1"/>
</dbReference>
<dbReference type="Pfam" id="PF07833">
    <property type="entry name" value="Cu_amine_oxidN1"/>
    <property type="match status" value="1"/>
</dbReference>
<dbReference type="AlphaFoldDB" id="A0A229UG34"/>
<dbReference type="InterPro" id="IPR012854">
    <property type="entry name" value="Cu_amine_oxidase-like_N"/>
</dbReference>
<feature type="transmembrane region" description="Helical" evidence="1">
    <location>
        <begin position="71"/>
        <end position="90"/>
    </location>
</feature>
<keyword evidence="1" id="KW-0472">Membrane</keyword>
<keyword evidence="4" id="KW-1185">Reference proteome</keyword>
<accession>A0A229UG34</accession>